<dbReference type="PROSITE" id="PS51904">
    <property type="entry name" value="GLYCOSYL_HYDROL_F25_2"/>
    <property type="match status" value="1"/>
</dbReference>
<feature type="domain" description="DUF5648" evidence="2">
    <location>
        <begin position="29"/>
        <end position="159"/>
    </location>
</feature>
<dbReference type="AlphaFoldDB" id="S0KDH2"/>
<dbReference type="eggNOG" id="COG3757">
    <property type="taxonomic scope" value="Bacteria"/>
</dbReference>
<dbReference type="RefSeq" id="WP_016183069.1">
    <property type="nucleotide sequence ID" value="NZ_JXKI01000009.1"/>
</dbReference>
<sequence length="384" mass="43547">MKFLKSLGLGVLSAGLLFGVATNVKAEAIYRLYNENDGAHFYTGNRVEKTMLMDAGWRYEGRAWKAADGGQPIYRLYNPNSGEHHFTTGVYERNWLMTKGWRYESISGYSMTKDTGAAVYRLFNPNESGAGSHHYTLNGNERNQLVSLGWRDEGVAFYQEPIFIPQPVILDISGWQSPSKINYDELASDVDGVIVRVQHGTEKQNIENGAQYLSGEDKAYQTHIREFQKRGIPVAVYAFVMGDSVSEMKREATLFYQRAQGFQPTFWWGDFEKNTMTTGTMREGAEAFRSQLKALGAKKVGAYIANHLYAQFNLDVDQFDAIWIPTYGIYNNGLFDPNEVKSYPYATKNYDMHQYTSKGELAGYTGNLDLSRLVHPEDFSYLFG</sequence>
<dbReference type="GO" id="GO:0003796">
    <property type="term" value="F:lysozyme activity"/>
    <property type="evidence" value="ECO:0007669"/>
    <property type="project" value="InterPro"/>
</dbReference>
<dbReference type="Pfam" id="PF18885">
    <property type="entry name" value="DUF5648"/>
    <property type="match status" value="1"/>
</dbReference>
<comment type="caution">
    <text evidence="3">The sequence shown here is derived from an EMBL/GenBank/DDBJ whole genome shotgun (WGS) entry which is preliminary data.</text>
</comment>
<dbReference type="STRING" id="1121865.OMW_00907"/>
<dbReference type="GO" id="GO:0009253">
    <property type="term" value="P:peptidoglycan catabolic process"/>
    <property type="evidence" value="ECO:0007669"/>
    <property type="project" value="InterPro"/>
</dbReference>
<protein>
    <recommendedName>
        <fullName evidence="2">DUF5648 domain-containing protein</fullName>
    </recommendedName>
</protein>
<dbReference type="PATRIC" id="fig|1121865.3.peg.894"/>
<evidence type="ECO:0000313" key="3">
    <source>
        <dbReference type="EMBL" id="EOW87634.1"/>
    </source>
</evidence>
<accession>S0KDH2</accession>
<keyword evidence="4" id="KW-1185">Reference proteome</keyword>
<dbReference type="EMBL" id="ASWJ01000002">
    <property type="protein sequence ID" value="EOW87634.1"/>
    <property type="molecule type" value="Genomic_DNA"/>
</dbReference>
<organism evidence="3 4">
    <name type="scientific">Enterococcus columbae DSM 7374 = ATCC 51263</name>
    <dbReference type="NCBI Taxonomy" id="1121865"/>
    <lineage>
        <taxon>Bacteria</taxon>
        <taxon>Bacillati</taxon>
        <taxon>Bacillota</taxon>
        <taxon>Bacilli</taxon>
        <taxon>Lactobacillales</taxon>
        <taxon>Enterococcaceae</taxon>
        <taxon>Enterococcus</taxon>
    </lineage>
</organism>
<dbReference type="InterPro" id="IPR002053">
    <property type="entry name" value="Glyco_hydro_25"/>
</dbReference>
<dbReference type="PANTHER" id="PTHR34135">
    <property type="entry name" value="LYSOZYME"/>
    <property type="match status" value="1"/>
</dbReference>
<gene>
    <name evidence="3" type="ORF">I568_00299</name>
</gene>
<dbReference type="Gene3D" id="3.20.20.80">
    <property type="entry name" value="Glycosidases"/>
    <property type="match status" value="1"/>
</dbReference>
<evidence type="ECO:0000313" key="4">
    <source>
        <dbReference type="Proteomes" id="UP000014113"/>
    </source>
</evidence>
<reference evidence="3 4" key="1">
    <citation type="submission" date="2013-03" db="EMBL/GenBank/DDBJ databases">
        <title>The Genome Sequence of Enterococcus columbae ATCC_51263 (PacBio/Illumina hybrid assembly).</title>
        <authorList>
            <consortium name="The Broad Institute Genomics Platform"/>
            <consortium name="The Broad Institute Genome Sequencing Center for Infectious Disease"/>
            <person name="Earl A."/>
            <person name="Russ C."/>
            <person name="Gilmore M."/>
            <person name="Surin D."/>
            <person name="Walker B."/>
            <person name="Young S."/>
            <person name="Zeng Q."/>
            <person name="Gargeya S."/>
            <person name="Fitzgerald M."/>
            <person name="Haas B."/>
            <person name="Abouelleil A."/>
            <person name="Allen A.W."/>
            <person name="Alvarado L."/>
            <person name="Arachchi H.M."/>
            <person name="Berlin A.M."/>
            <person name="Chapman S.B."/>
            <person name="Gainer-Dewar J."/>
            <person name="Goldberg J."/>
            <person name="Griggs A."/>
            <person name="Gujja S."/>
            <person name="Hansen M."/>
            <person name="Howarth C."/>
            <person name="Imamovic A."/>
            <person name="Ireland A."/>
            <person name="Larimer J."/>
            <person name="McCowan C."/>
            <person name="Murphy C."/>
            <person name="Pearson M."/>
            <person name="Poon T.W."/>
            <person name="Priest M."/>
            <person name="Roberts A."/>
            <person name="Saif S."/>
            <person name="Shea T."/>
            <person name="Sisk P."/>
            <person name="Sykes S."/>
            <person name="Wortman J."/>
            <person name="Nusbaum C."/>
            <person name="Birren B."/>
        </authorList>
    </citation>
    <scope>NUCLEOTIDE SEQUENCE [LARGE SCALE GENOMIC DNA]</scope>
    <source>
        <strain evidence="3 4">ATCC 51263</strain>
    </source>
</reference>
<dbReference type="SUPFAM" id="SSF51445">
    <property type="entry name" value="(Trans)glycosidases"/>
    <property type="match status" value="1"/>
</dbReference>
<dbReference type="OrthoDB" id="9802228at2"/>
<proteinExistence type="inferred from homology"/>
<name>S0KDH2_9ENTE</name>
<dbReference type="InterPro" id="IPR043708">
    <property type="entry name" value="DUF5648"/>
</dbReference>
<evidence type="ECO:0000256" key="1">
    <source>
        <dbReference type="ARBA" id="ARBA00010646"/>
    </source>
</evidence>
<dbReference type="PANTHER" id="PTHR34135:SF1">
    <property type="entry name" value="GLYCOSYL HYDROLASE FAMILY 25"/>
    <property type="match status" value="1"/>
</dbReference>
<evidence type="ECO:0000259" key="2">
    <source>
        <dbReference type="Pfam" id="PF18885"/>
    </source>
</evidence>
<comment type="similarity">
    <text evidence="1">Belongs to the glycosyl hydrolase 25 family.</text>
</comment>
<dbReference type="CDD" id="cd06523">
    <property type="entry name" value="GH25_PlyB-like"/>
    <property type="match status" value="1"/>
</dbReference>
<dbReference type="Pfam" id="PF01183">
    <property type="entry name" value="Glyco_hydro_25"/>
    <property type="match status" value="1"/>
</dbReference>
<dbReference type="GO" id="GO:0016052">
    <property type="term" value="P:carbohydrate catabolic process"/>
    <property type="evidence" value="ECO:0007669"/>
    <property type="project" value="TreeGrafter"/>
</dbReference>
<dbReference type="GO" id="GO:0016998">
    <property type="term" value="P:cell wall macromolecule catabolic process"/>
    <property type="evidence" value="ECO:0007669"/>
    <property type="project" value="InterPro"/>
</dbReference>
<dbReference type="Proteomes" id="UP000014113">
    <property type="component" value="Unassembled WGS sequence"/>
</dbReference>
<dbReference type="InterPro" id="IPR017853">
    <property type="entry name" value="GH"/>
</dbReference>